<accession>A0A392N841</accession>
<name>A0A392N841_9FABA</name>
<evidence type="ECO:0000313" key="2">
    <source>
        <dbReference type="Proteomes" id="UP000265520"/>
    </source>
</evidence>
<sequence>MLGVATAVKDTLIYITRLLGLCSPYYLPGPSSCGAWISWGLFQPRPSNASEAPFRMVYGTDAMIPVEVNPPSWRRETLEEAENSGALEEGLDLIDEVREATHFREFTAKKRVARRYNTRVISRELKEGDLVLGKDKGGKLTPNWEGHFRIRHLEMALTVEMPRRVEMPPKMRCLAKSRCLPR</sequence>
<proteinExistence type="predicted"/>
<comment type="caution">
    <text evidence="1">The sequence shown here is derived from an EMBL/GenBank/DDBJ whole genome shotgun (WGS) entry which is preliminary data.</text>
</comment>
<dbReference type="PANTHER" id="PTHR48475:SF2">
    <property type="entry name" value="RIBONUCLEASE H"/>
    <property type="match status" value="1"/>
</dbReference>
<reference evidence="1 2" key="1">
    <citation type="journal article" date="2018" name="Front. Plant Sci.">
        <title>Red Clover (Trifolium pratense) and Zigzag Clover (T. medium) - A Picture of Genomic Similarities and Differences.</title>
        <authorList>
            <person name="Dluhosova J."/>
            <person name="Istvanek J."/>
            <person name="Nedelnik J."/>
            <person name="Repkova J."/>
        </authorList>
    </citation>
    <scope>NUCLEOTIDE SEQUENCE [LARGE SCALE GENOMIC DNA]</scope>
    <source>
        <strain evidence="2">cv. 10/8</strain>
        <tissue evidence="1">Leaf</tissue>
    </source>
</reference>
<dbReference type="PANTHER" id="PTHR48475">
    <property type="entry name" value="RIBONUCLEASE H"/>
    <property type="match status" value="1"/>
</dbReference>
<dbReference type="Proteomes" id="UP000265520">
    <property type="component" value="Unassembled WGS sequence"/>
</dbReference>
<dbReference type="AlphaFoldDB" id="A0A392N841"/>
<dbReference type="EMBL" id="LXQA010030619">
    <property type="protein sequence ID" value="MCH95772.1"/>
    <property type="molecule type" value="Genomic_DNA"/>
</dbReference>
<protein>
    <recommendedName>
        <fullName evidence="3">RNA-directed DNA polymerase (Reverse transcriptase)</fullName>
    </recommendedName>
</protein>
<evidence type="ECO:0000313" key="1">
    <source>
        <dbReference type="EMBL" id="MCH95772.1"/>
    </source>
</evidence>
<organism evidence="1 2">
    <name type="scientific">Trifolium medium</name>
    <dbReference type="NCBI Taxonomy" id="97028"/>
    <lineage>
        <taxon>Eukaryota</taxon>
        <taxon>Viridiplantae</taxon>
        <taxon>Streptophyta</taxon>
        <taxon>Embryophyta</taxon>
        <taxon>Tracheophyta</taxon>
        <taxon>Spermatophyta</taxon>
        <taxon>Magnoliopsida</taxon>
        <taxon>eudicotyledons</taxon>
        <taxon>Gunneridae</taxon>
        <taxon>Pentapetalae</taxon>
        <taxon>rosids</taxon>
        <taxon>fabids</taxon>
        <taxon>Fabales</taxon>
        <taxon>Fabaceae</taxon>
        <taxon>Papilionoideae</taxon>
        <taxon>50 kb inversion clade</taxon>
        <taxon>NPAAA clade</taxon>
        <taxon>Hologalegina</taxon>
        <taxon>IRL clade</taxon>
        <taxon>Trifolieae</taxon>
        <taxon>Trifolium</taxon>
    </lineage>
</organism>
<keyword evidence="2" id="KW-1185">Reference proteome</keyword>
<evidence type="ECO:0008006" key="3">
    <source>
        <dbReference type="Google" id="ProtNLM"/>
    </source>
</evidence>